<evidence type="ECO:0000256" key="1">
    <source>
        <dbReference type="ARBA" id="ARBA00010424"/>
    </source>
</evidence>
<evidence type="ECO:0000313" key="3">
    <source>
        <dbReference type="Proteomes" id="UP000722989"/>
    </source>
</evidence>
<sequence>MRTSTGTTMVIDSGLPTGAFTDLITSHGQYIDLVKFGWGTALVTRDLDRKVAVLRDAAIGFYFGGTLFEHHLWTGQLDEYLRLVDRTGATHIEVSNGTIPLDQSSKAEYVRRMSQYRPVLSEVGYKDAERSALLTPADWVEALREDLEAGAYLVITEARESGRSGIARADGQLRRDVLDAVLDGVDTDRVMFEAPTKDLQVGLINAVGPDVNLGNVAAADVVGVETLRRGLRGDTLLHLTTGVNATERAHPRFPSVA</sequence>
<dbReference type="Proteomes" id="UP000722989">
    <property type="component" value="Unassembled WGS sequence"/>
</dbReference>
<dbReference type="PANTHER" id="PTHR48413:SF1">
    <property type="entry name" value="PROTEIN HEAT-STRESS-ASSOCIATED 32"/>
    <property type="match status" value="1"/>
</dbReference>
<dbReference type="Gene3D" id="3.20.20.70">
    <property type="entry name" value="Aldolase class I"/>
    <property type="match status" value="1"/>
</dbReference>
<proteinExistence type="inferred from homology"/>
<gene>
    <name evidence="2" type="ORF">HC031_15640</name>
</gene>
<dbReference type="InterPro" id="IPR003830">
    <property type="entry name" value="ComA_synth"/>
</dbReference>
<reference evidence="2 3" key="1">
    <citation type="submission" date="2020-03" db="EMBL/GenBank/DDBJ databases">
        <title>WGS of the type strain of Planosporangium spp.</title>
        <authorList>
            <person name="Thawai C."/>
        </authorList>
    </citation>
    <scope>NUCLEOTIDE SEQUENCE [LARGE SCALE GENOMIC DNA]</scope>
    <source>
        <strain evidence="2 3">TBRC 5610</strain>
    </source>
</reference>
<dbReference type="EMBL" id="JAATVY010000010">
    <property type="protein sequence ID" value="NJC71134.1"/>
    <property type="molecule type" value="Genomic_DNA"/>
</dbReference>
<dbReference type="InterPro" id="IPR013785">
    <property type="entry name" value="Aldolase_TIM"/>
</dbReference>
<organism evidence="2 3">
    <name type="scientific">Planosporangium thailandense</name>
    <dbReference type="NCBI Taxonomy" id="765197"/>
    <lineage>
        <taxon>Bacteria</taxon>
        <taxon>Bacillati</taxon>
        <taxon>Actinomycetota</taxon>
        <taxon>Actinomycetes</taxon>
        <taxon>Micromonosporales</taxon>
        <taxon>Micromonosporaceae</taxon>
        <taxon>Planosporangium</taxon>
    </lineage>
</organism>
<keyword evidence="3" id="KW-1185">Reference proteome</keyword>
<dbReference type="SUPFAM" id="SSF102110">
    <property type="entry name" value="(2r)-phospho-3-sulfolactate synthase ComA"/>
    <property type="match status" value="1"/>
</dbReference>
<comment type="similarity">
    <text evidence="1">Belongs to the phosphosulfolactate synthase family.</text>
</comment>
<dbReference type="RefSeq" id="WP_167926050.1">
    <property type="nucleotide sequence ID" value="NZ_JAATVY010000010.1"/>
</dbReference>
<accession>A0ABX0Y196</accession>
<protein>
    <submittedName>
        <fullName evidence="2">Phosphosulfolactate synthase</fullName>
    </submittedName>
</protein>
<name>A0ABX0Y196_9ACTN</name>
<dbReference type="Pfam" id="PF02679">
    <property type="entry name" value="ComA"/>
    <property type="match status" value="1"/>
</dbReference>
<dbReference type="InterPro" id="IPR036112">
    <property type="entry name" value="ComA_synth_sf"/>
</dbReference>
<dbReference type="PANTHER" id="PTHR48413">
    <property type="match status" value="1"/>
</dbReference>
<comment type="caution">
    <text evidence="2">The sequence shown here is derived from an EMBL/GenBank/DDBJ whole genome shotgun (WGS) entry which is preliminary data.</text>
</comment>
<evidence type="ECO:0000313" key="2">
    <source>
        <dbReference type="EMBL" id="NJC71134.1"/>
    </source>
</evidence>